<dbReference type="SUPFAM" id="SSF102712">
    <property type="entry name" value="JAB1/MPN domain"/>
    <property type="match status" value="1"/>
</dbReference>
<evidence type="ECO:0000256" key="4">
    <source>
        <dbReference type="ARBA" id="ARBA00022833"/>
    </source>
</evidence>
<dbReference type="InterPro" id="IPR037518">
    <property type="entry name" value="MPN"/>
</dbReference>
<accession>A0A3S0ZRT5</accession>
<dbReference type="GO" id="GO:0006508">
    <property type="term" value="P:proteolysis"/>
    <property type="evidence" value="ECO:0007669"/>
    <property type="project" value="UniProtKB-KW"/>
</dbReference>
<dbReference type="Pfam" id="PF14464">
    <property type="entry name" value="Prok-JAB"/>
    <property type="match status" value="1"/>
</dbReference>
<dbReference type="CDD" id="cd08070">
    <property type="entry name" value="MPN_like"/>
    <property type="match status" value="1"/>
</dbReference>
<dbReference type="Gene3D" id="3.40.140.10">
    <property type="entry name" value="Cytidine Deaminase, domain 2"/>
    <property type="match status" value="1"/>
</dbReference>
<dbReference type="AlphaFoldDB" id="A0A3S0ZRT5"/>
<dbReference type="GO" id="GO:0008270">
    <property type="term" value="F:zinc ion binding"/>
    <property type="evidence" value="ECO:0007669"/>
    <property type="project" value="TreeGrafter"/>
</dbReference>
<dbReference type="PROSITE" id="PS50249">
    <property type="entry name" value="MPN"/>
    <property type="match status" value="1"/>
</dbReference>
<dbReference type="SMART" id="SM00232">
    <property type="entry name" value="JAB_MPN"/>
    <property type="match status" value="1"/>
</dbReference>
<keyword evidence="1" id="KW-0645">Protease</keyword>
<dbReference type="InterPro" id="IPR028090">
    <property type="entry name" value="JAB_dom_prok"/>
</dbReference>
<evidence type="ECO:0000256" key="2">
    <source>
        <dbReference type="ARBA" id="ARBA00022723"/>
    </source>
</evidence>
<name>A0A3S0ZRT5_CHLFR</name>
<dbReference type="InterPro" id="IPR051929">
    <property type="entry name" value="VirAsm_ModProt"/>
</dbReference>
<keyword evidence="5" id="KW-0482">Metalloprotease</keyword>
<reference evidence="7 8" key="1">
    <citation type="journal article" date="2019" name="Genome Biol. Evol.">
        <title>Day and night: Metabolic profiles and evolutionary relationships of six axenic non-marine cyanobacteria.</title>
        <authorList>
            <person name="Will S.E."/>
            <person name="Henke P."/>
            <person name="Boedeker C."/>
            <person name="Huang S."/>
            <person name="Brinkmann H."/>
            <person name="Rohde M."/>
            <person name="Jarek M."/>
            <person name="Friedl T."/>
            <person name="Seufert S."/>
            <person name="Schumacher M."/>
            <person name="Overmann J."/>
            <person name="Neumann-Schaal M."/>
            <person name="Petersen J."/>
        </authorList>
    </citation>
    <scope>NUCLEOTIDE SEQUENCE [LARGE SCALE GENOMIC DNA]</scope>
    <source>
        <strain evidence="7 8">PCC 6912</strain>
    </source>
</reference>
<keyword evidence="2" id="KW-0479">Metal-binding</keyword>
<protein>
    <recommendedName>
        <fullName evidence="6">MPN domain-containing protein</fullName>
    </recommendedName>
</protein>
<feature type="domain" description="MPN" evidence="6">
    <location>
        <begin position="2"/>
        <end position="152"/>
    </location>
</feature>
<dbReference type="STRING" id="211165.GCA_000317285_02159"/>
<evidence type="ECO:0000259" key="6">
    <source>
        <dbReference type="PROSITE" id="PS50249"/>
    </source>
</evidence>
<dbReference type="PANTHER" id="PTHR34858:SF1">
    <property type="entry name" value="CYSO-CYSTEINE PEPTIDASE"/>
    <property type="match status" value="1"/>
</dbReference>
<proteinExistence type="predicted"/>
<gene>
    <name evidence="7" type="ORF">PCC6912_36860</name>
</gene>
<dbReference type="OrthoDB" id="9802958at2"/>
<dbReference type="Proteomes" id="UP000268857">
    <property type="component" value="Unassembled WGS sequence"/>
</dbReference>
<keyword evidence="8" id="KW-1185">Reference proteome</keyword>
<dbReference type="InterPro" id="IPR000555">
    <property type="entry name" value="JAMM/MPN+_dom"/>
</dbReference>
<keyword evidence="4" id="KW-0862">Zinc</keyword>
<comment type="caution">
    <text evidence="7">The sequence shown here is derived from an EMBL/GenBank/DDBJ whole genome shotgun (WGS) entry which is preliminary data.</text>
</comment>
<dbReference type="EMBL" id="RSCJ01000015">
    <property type="protein sequence ID" value="RUR78344.1"/>
    <property type="molecule type" value="Genomic_DNA"/>
</dbReference>
<dbReference type="RefSeq" id="WP_016876867.1">
    <property type="nucleotide sequence ID" value="NZ_AJLN01000063.1"/>
</dbReference>
<organism evidence="7 8">
    <name type="scientific">Chlorogloeopsis fritschii PCC 6912</name>
    <dbReference type="NCBI Taxonomy" id="211165"/>
    <lineage>
        <taxon>Bacteria</taxon>
        <taxon>Bacillati</taxon>
        <taxon>Cyanobacteriota</taxon>
        <taxon>Cyanophyceae</taxon>
        <taxon>Nostocales</taxon>
        <taxon>Chlorogloeopsidaceae</taxon>
        <taxon>Chlorogloeopsis</taxon>
    </lineage>
</organism>
<dbReference type="PANTHER" id="PTHR34858">
    <property type="entry name" value="CYSO-CYSTEINE PEPTIDASE"/>
    <property type="match status" value="1"/>
</dbReference>
<dbReference type="FunFam" id="3.40.140.10:FF:000085">
    <property type="entry name" value="Mov34/MPN/PAD-1 family protein"/>
    <property type="match status" value="1"/>
</dbReference>
<dbReference type="GO" id="GO:0008235">
    <property type="term" value="F:metalloexopeptidase activity"/>
    <property type="evidence" value="ECO:0007669"/>
    <property type="project" value="TreeGrafter"/>
</dbReference>
<evidence type="ECO:0000313" key="7">
    <source>
        <dbReference type="EMBL" id="RUR78344.1"/>
    </source>
</evidence>
<evidence type="ECO:0000256" key="3">
    <source>
        <dbReference type="ARBA" id="ARBA00022801"/>
    </source>
</evidence>
<sequence length="152" mass="17710">MIKLREEDWQIIRSHAEKTYPEECCGIIFGDRNNCGKTVVEVMPTENVWGTEAAADFLDEEIVHGRRQRYAIAPQVMLQAQKQARVHSLDIIGIYHSHTDHPAIPSEFDREYAWQEYSYIIVSVQKGKASEMKSWCLDDNHQFQQEELKIKS</sequence>
<keyword evidence="3" id="KW-0378">Hydrolase</keyword>
<evidence type="ECO:0000256" key="1">
    <source>
        <dbReference type="ARBA" id="ARBA00022670"/>
    </source>
</evidence>
<evidence type="ECO:0000313" key="8">
    <source>
        <dbReference type="Proteomes" id="UP000268857"/>
    </source>
</evidence>
<evidence type="ECO:0000256" key="5">
    <source>
        <dbReference type="ARBA" id="ARBA00023049"/>
    </source>
</evidence>